<dbReference type="PANTHER" id="PTHR43179:SF12">
    <property type="entry name" value="GALACTOFURANOSYLTRANSFERASE GLFT2"/>
    <property type="match status" value="1"/>
</dbReference>
<dbReference type="PANTHER" id="PTHR43179">
    <property type="entry name" value="RHAMNOSYLTRANSFERASE WBBL"/>
    <property type="match status" value="1"/>
</dbReference>
<dbReference type="Gene3D" id="3.40.50.150">
    <property type="entry name" value="Vaccinia Virus protein VP39"/>
    <property type="match status" value="1"/>
</dbReference>
<dbReference type="Gene3D" id="1.25.40.10">
    <property type="entry name" value="Tetratricopeptide repeat domain"/>
    <property type="match status" value="1"/>
</dbReference>
<organism evidence="5">
    <name type="scientific">bioreactor metagenome</name>
    <dbReference type="NCBI Taxonomy" id="1076179"/>
    <lineage>
        <taxon>unclassified sequences</taxon>
        <taxon>metagenomes</taxon>
        <taxon>ecological metagenomes</taxon>
    </lineage>
</organism>
<dbReference type="EMBL" id="VSSQ01004101">
    <property type="protein sequence ID" value="MPM23742.1"/>
    <property type="molecule type" value="Genomic_DNA"/>
</dbReference>
<dbReference type="SUPFAM" id="SSF48452">
    <property type="entry name" value="TPR-like"/>
    <property type="match status" value="1"/>
</dbReference>
<dbReference type="InterPro" id="IPR029063">
    <property type="entry name" value="SAM-dependent_MTases_sf"/>
</dbReference>
<protein>
    <recommendedName>
        <fullName evidence="4">Glycosyltransferase 2-like domain-containing protein</fullName>
    </recommendedName>
</protein>
<feature type="domain" description="Glycosyltransferase 2-like" evidence="4">
    <location>
        <begin position="4"/>
        <end position="171"/>
    </location>
</feature>
<evidence type="ECO:0000256" key="2">
    <source>
        <dbReference type="ARBA" id="ARBA00022676"/>
    </source>
</evidence>
<dbReference type="Pfam" id="PF13489">
    <property type="entry name" value="Methyltransf_23"/>
    <property type="match status" value="1"/>
</dbReference>
<sequence length="609" mass="69747">MKTSIVILTHNKLEYSQKCIESIRQYTDANSYELIVVDNNSTDETVAWLKKQKDIKAIYNDKNLGFPKGCNQGIEVATGENILLLNNDIIVTRRWLDNLISCLCSNENIGAVGPVTNNASYYQAINVTYKSVEEMHSFAENFNQSNPSIWEERLKLVGFCMLIKRSVVEKVGLLDELFTPGNFEDDDYSIRIRMAGYKLMLCKDTFIHHFGSVSFKNDNVAYSKLLSDNRKKFAEKWGFDSGYSTIIRHEIIKLINRPRNQPIKVLEVGCACGGTLLQIKNLYKNAELFGIELNEKAAKSANIFADVIAADIEKAELPYKRGSFDYIILADVLEHLQNPWQALQNIKEYLAPNGQVLASIPNVMHFSVVKGLLKGNWSYEDAGILDRTHLRFFTLNEIDKMLKELGYCVKEYQSTVFSETQDDRDFIKKVVELIGNPSMEQQFRAYQYIFAASIVNTGAGNDLTSDQSQADTLQKFDKRELIFILRRVENDLEKSNSLDRIMDILISGNITINEIIQITQNDMIKKEELLQTLAVTCYERGLLENALAFLETAYRWNQQNPITVYNLSYILYKLGETEVALRFLEQLKEQDEETRALLSEIREALHESQ</sequence>
<evidence type="ECO:0000256" key="3">
    <source>
        <dbReference type="ARBA" id="ARBA00022679"/>
    </source>
</evidence>
<dbReference type="CDD" id="cd02440">
    <property type="entry name" value="AdoMet_MTases"/>
    <property type="match status" value="1"/>
</dbReference>
<accession>A0A644Y5C0</accession>
<dbReference type="CDD" id="cd04186">
    <property type="entry name" value="GT_2_like_c"/>
    <property type="match status" value="1"/>
</dbReference>
<dbReference type="Gene3D" id="3.90.550.10">
    <property type="entry name" value="Spore Coat Polysaccharide Biosynthesis Protein SpsA, Chain A"/>
    <property type="match status" value="1"/>
</dbReference>
<evidence type="ECO:0000259" key="4">
    <source>
        <dbReference type="Pfam" id="PF00535"/>
    </source>
</evidence>
<dbReference type="GO" id="GO:0016757">
    <property type="term" value="F:glycosyltransferase activity"/>
    <property type="evidence" value="ECO:0007669"/>
    <property type="project" value="UniProtKB-KW"/>
</dbReference>
<dbReference type="InterPro" id="IPR029044">
    <property type="entry name" value="Nucleotide-diphossugar_trans"/>
</dbReference>
<evidence type="ECO:0000313" key="5">
    <source>
        <dbReference type="EMBL" id="MPM23742.1"/>
    </source>
</evidence>
<gene>
    <name evidence="5" type="ORF">SDC9_70216</name>
</gene>
<keyword evidence="2" id="KW-0328">Glycosyltransferase</keyword>
<keyword evidence="3" id="KW-0808">Transferase</keyword>
<dbReference type="InterPro" id="IPR001173">
    <property type="entry name" value="Glyco_trans_2-like"/>
</dbReference>
<dbReference type="Pfam" id="PF00535">
    <property type="entry name" value="Glycos_transf_2"/>
    <property type="match status" value="1"/>
</dbReference>
<dbReference type="SUPFAM" id="SSF53335">
    <property type="entry name" value="S-adenosyl-L-methionine-dependent methyltransferases"/>
    <property type="match status" value="1"/>
</dbReference>
<comment type="similarity">
    <text evidence="1">Belongs to the glycosyltransferase 2 family.</text>
</comment>
<evidence type="ECO:0000256" key="1">
    <source>
        <dbReference type="ARBA" id="ARBA00006739"/>
    </source>
</evidence>
<dbReference type="Pfam" id="PF14559">
    <property type="entry name" value="TPR_19"/>
    <property type="match status" value="1"/>
</dbReference>
<dbReference type="AlphaFoldDB" id="A0A644Y5C0"/>
<dbReference type="SUPFAM" id="SSF53448">
    <property type="entry name" value="Nucleotide-diphospho-sugar transferases"/>
    <property type="match status" value="1"/>
</dbReference>
<dbReference type="InterPro" id="IPR011990">
    <property type="entry name" value="TPR-like_helical_dom_sf"/>
</dbReference>
<reference evidence="5" key="1">
    <citation type="submission" date="2019-08" db="EMBL/GenBank/DDBJ databases">
        <authorList>
            <person name="Kucharzyk K."/>
            <person name="Murdoch R.W."/>
            <person name="Higgins S."/>
            <person name="Loffler F."/>
        </authorList>
    </citation>
    <scope>NUCLEOTIDE SEQUENCE</scope>
</reference>
<proteinExistence type="inferred from homology"/>
<comment type="caution">
    <text evidence="5">The sequence shown here is derived from an EMBL/GenBank/DDBJ whole genome shotgun (WGS) entry which is preliminary data.</text>
</comment>
<name>A0A644Y5C0_9ZZZZ</name>